<dbReference type="EMBL" id="JBANRG010000040">
    <property type="protein sequence ID" value="KAK7447764.1"/>
    <property type="molecule type" value="Genomic_DNA"/>
</dbReference>
<evidence type="ECO:0000313" key="2">
    <source>
        <dbReference type="EMBL" id="KAK7447764.1"/>
    </source>
</evidence>
<dbReference type="Proteomes" id="UP001498398">
    <property type="component" value="Unassembled WGS sequence"/>
</dbReference>
<feature type="region of interest" description="Disordered" evidence="1">
    <location>
        <begin position="1"/>
        <end position="58"/>
    </location>
</feature>
<sequence>MTKRRKQKAGKSTGGPALRKPLGSELVDGPVIVGRPGKRRQVQTDEVARKRTRLDDEDSQQLDYQEHFARIESGSRWCVSCKDDTDVNKVECHKCHQVICYGTSGSNACLELDASRLIEGIVPPQFSFVCPLCAGGGKMVPKHFRYEAFKHQNEQSVNNFVVKIRYRGETDWFQPLQLHTLALVLLQVEGCSDELVVPFEITCAMVRAYASGVVTVDEVLRHGLTAPDIPGGVAASARPLIQTQISFNLLTREGMATHTTNMTNMINAFEKYAIADWSNIHTDYVVGRMGVTEVVFFVVSHADPSSGDIHVAEEGRGAERLRVVFPELFPPNVRTWLKTRNSFLFGIVCGHKPISRGGYKYLAGLVETQVFKNIFWFPTANLQAQRTAQFTSNYIERVVFLGLESSKAVKHVLNEDSTLGRHTHVLHLSQVIGTNGQIGVAAVRHVWTQSSCRPFGVSSPVYCPKCSTIKSFVLCKTQGSNSVVWQCRGRYQSKPNSQTQYEKPCGQHSSVTLSACEAGLDIGSSGELGKWQSHEFIWSPELMARF</sequence>
<accession>A0ABR1J249</accession>
<evidence type="ECO:0000313" key="3">
    <source>
        <dbReference type="Proteomes" id="UP001498398"/>
    </source>
</evidence>
<gene>
    <name evidence="2" type="ORF">VKT23_014022</name>
</gene>
<protein>
    <submittedName>
        <fullName evidence="2">Uncharacterized protein</fullName>
    </submittedName>
</protein>
<keyword evidence="3" id="KW-1185">Reference proteome</keyword>
<organism evidence="2 3">
    <name type="scientific">Marasmiellus scandens</name>
    <dbReference type="NCBI Taxonomy" id="2682957"/>
    <lineage>
        <taxon>Eukaryota</taxon>
        <taxon>Fungi</taxon>
        <taxon>Dikarya</taxon>
        <taxon>Basidiomycota</taxon>
        <taxon>Agaricomycotina</taxon>
        <taxon>Agaricomycetes</taxon>
        <taxon>Agaricomycetidae</taxon>
        <taxon>Agaricales</taxon>
        <taxon>Marasmiineae</taxon>
        <taxon>Omphalotaceae</taxon>
        <taxon>Marasmiellus</taxon>
    </lineage>
</organism>
<evidence type="ECO:0000256" key="1">
    <source>
        <dbReference type="SAM" id="MobiDB-lite"/>
    </source>
</evidence>
<comment type="caution">
    <text evidence="2">The sequence shown here is derived from an EMBL/GenBank/DDBJ whole genome shotgun (WGS) entry which is preliminary data.</text>
</comment>
<name>A0ABR1J249_9AGAR</name>
<proteinExistence type="predicted"/>
<reference evidence="2 3" key="1">
    <citation type="submission" date="2024-01" db="EMBL/GenBank/DDBJ databases">
        <title>A draft genome for the cacao thread blight pathogen Marasmiellus scandens.</title>
        <authorList>
            <person name="Baruah I.K."/>
            <person name="Leung J."/>
            <person name="Bukari Y."/>
            <person name="Amoako-Attah I."/>
            <person name="Meinhardt L.W."/>
            <person name="Bailey B.A."/>
            <person name="Cohen S.P."/>
        </authorList>
    </citation>
    <scope>NUCLEOTIDE SEQUENCE [LARGE SCALE GENOMIC DNA]</scope>
    <source>
        <strain evidence="2 3">GH-19</strain>
    </source>
</reference>